<proteinExistence type="predicted"/>
<reference evidence="1" key="1">
    <citation type="submission" date="2022-07" db="EMBL/GenBank/DDBJ databases">
        <title>Phylogenomic reconstructions and comparative analyses of Kickxellomycotina fungi.</title>
        <authorList>
            <person name="Reynolds N.K."/>
            <person name="Stajich J.E."/>
            <person name="Barry K."/>
            <person name="Grigoriev I.V."/>
            <person name="Crous P."/>
            <person name="Smith M.E."/>
        </authorList>
    </citation>
    <scope>NUCLEOTIDE SEQUENCE</scope>
    <source>
        <strain evidence="1">BCRC 34191</strain>
    </source>
</reference>
<dbReference type="EMBL" id="JANBUK010004404">
    <property type="protein sequence ID" value="KAJ2764045.1"/>
    <property type="molecule type" value="Genomic_DNA"/>
</dbReference>
<organism evidence="1 2">
    <name type="scientific">Coemansia linderi</name>
    <dbReference type="NCBI Taxonomy" id="2663919"/>
    <lineage>
        <taxon>Eukaryota</taxon>
        <taxon>Fungi</taxon>
        <taxon>Fungi incertae sedis</taxon>
        <taxon>Zoopagomycota</taxon>
        <taxon>Kickxellomycotina</taxon>
        <taxon>Kickxellomycetes</taxon>
        <taxon>Kickxellales</taxon>
        <taxon>Kickxellaceae</taxon>
        <taxon>Coemansia</taxon>
    </lineage>
</organism>
<dbReference type="Proteomes" id="UP001140066">
    <property type="component" value="Unassembled WGS sequence"/>
</dbReference>
<accession>A0ACC1JN97</accession>
<gene>
    <name evidence="1" type="ORF">GGI18_006537</name>
</gene>
<sequence length="217" mass="22877">MEALFRDGPLIVAGEAPAPAPARFIRCGTKPPPAEVSQNPPSPPVSTLTPERRLSPAPSPQVAPSVETRTPPSPPPTTASITPVASNEEANRLRDENARLQAQLGQMQAQAGDAQQRAQRAEQAAADSEQSLRTLRAQLDDAVQKAAKDADALRAQVNAATTSADEFKARLAKAEDTAREHELNCQGLEKELRDAIDAANSLALAAEKAADSLQAAQ</sequence>
<evidence type="ECO:0000313" key="1">
    <source>
        <dbReference type="EMBL" id="KAJ2764045.1"/>
    </source>
</evidence>
<evidence type="ECO:0000313" key="2">
    <source>
        <dbReference type="Proteomes" id="UP001140066"/>
    </source>
</evidence>
<protein>
    <submittedName>
        <fullName evidence="1">Uncharacterized protein</fullName>
    </submittedName>
</protein>
<name>A0ACC1JN97_9FUNG</name>
<comment type="caution">
    <text evidence="1">The sequence shown here is derived from an EMBL/GenBank/DDBJ whole genome shotgun (WGS) entry which is preliminary data.</text>
</comment>
<keyword evidence="2" id="KW-1185">Reference proteome</keyword>